<dbReference type="RefSeq" id="WP_204662331.1">
    <property type="nucleotide sequence ID" value="NZ_JAFBDT010000003.1"/>
</dbReference>
<keyword evidence="2" id="KW-1185">Reference proteome</keyword>
<proteinExistence type="predicted"/>
<evidence type="ECO:0000313" key="1">
    <source>
        <dbReference type="EMBL" id="MBM7561164.1"/>
    </source>
</evidence>
<name>A0ABS2MP39_9FIRM</name>
<dbReference type="EMBL" id="JAFBDT010000003">
    <property type="protein sequence ID" value="MBM7561164.1"/>
    <property type="molecule type" value="Genomic_DNA"/>
</dbReference>
<organism evidence="1 2">
    <name type="scientific">Fusibacter tunisiensis</name>
    <dbReference type="NCBI Taxonomy" id="1008308"/>
    <lineage>
        <taxon>Bacteria</taxon>
        <taxon>Bacillati</taxon>
        <taxon>Bacillota</taxon>
        <taxon>Clostridia</taxon>
        <taxon>Eubacteriales</taxon>
        <taxon>Eubacteriales Family XII. Incertae Sedis</taxon>
        <taxon>Fusibacter</taxon>
    </lineage>
</organism>
<protein>
    <submittedName>
        <fullName evidence="1">Uncharacterized protein</fullName>
    </submittedName>
</protein>
<gene>
    <name evidence="1" type="ORF">JOC49_000681</name>
</gene>
<evidence type="ECO:0000313" key="2">
    <source>
        <dbReference type="Proteomes" id="UP000767854"/>
    </source>
</evidence>
<dbReference type="Proteomes" id="UP000767854">
    <property type="component" value="Unassembled WGS sequence"/>
</dbReference>
<reference evidence="1 2" key="1">
    <citation type="submission" date="2021-01" db="EMBL/GenBank/DDBJ databases">
        <title>Genomic Encyclopedia of Type Strains, Phase IV (KMG-IV): sequencing the most valuable type-strain genomes for metagenomic binning, comparative biology and taxonomic classification.</title>
        <authorList>
            <person name="Goeker M."/>
        </authorList>
    </citation>
    <scope>NUCLEOTIDE SEQUENCE [LARGE SCALE GENOMIC DNA]</scope>
    <source>
        <strain evidence="1 2">DSM 24436</strain>
    </source>
</reference>
<accession>A0ABS2MP39</accession>
<comment type="caution">
    <text evidence="1">The sequence shown here is derived from an EMBL/GenBank/DDBJ whole genome shotgun (WGS) entry which is preliminary data.</text>
</comment>
<sequence>MNQFNPDASLANMWKAYHNMPSKTTILDRIIEKEKAAQQSEIQNAVAEATSRDHIQSKKVEGLFFERLERAKQNQSENTIAAINEIRRFIGKGMKVDQYV</sequence>